<dbReference type="PANTHER" id="PTHR34351">
    <property type="entry name" value="SLR1927 PROTEIN-RELATED"/>
    <property type="match status" value="1"/>
</dbReference>
<reference evidence="3" key="1">
    <citation type="submission" date="2016-06" db="EMBL/GenBank/DDBJ databases">
        <authorList>
            <person name="Varghese N."/>
            <person name="Submissions Spin"/>
        </authorList>
    </citation>
    <scope>NUCLEOTIDE SEQUENCE [LARGE SCALE GENOMIC DNA]</scope>
    <source>
        <strain evidence="3">DSM 44100</strain>
    </source>
</reference>
<evidence type="ECO:0000259" key="1">
    <source>
        <dbReference type="Pfam" id="PF01882"/>
    </source>
</evidence>
<proteinExistence type="predicted"/>
<keyword evidence="3" id="KW-1185">Reference proteome</keyword>
<dbReference type="Pfam" id="PF01882">
    <property type="entry name" value="DUF58"/>
    <property type="match status" value="1"/>
</dbReference>
<dbReference type="OrthoDB" id="9812729at2"/>
<feature type="domain" description="DUF58" evidence="1">
    <location>
        <begin position="190"/>
        <end position="266"/>
    </location>
</feature>
<dbReference type="InterPro" id="IPR002881">
    <property type="entry name" value="DUF58"/>
</dbReference>
<evidence type="ECO:0000313" key="2">
    <source>
        <dbReference type="EMBL" id="SCE63964.1"/>
    </source>
</evidence>
<organism evidence="2 3">
    <name type="scientific">Micromonospora matsumotoense</name>
    <dbReference type="NCBI Taxonomy" id="121616"/>
    <lineage>
        <taxon>Bacteria</taxon>
        <taxon>Bacillati</taxon>
        <taxon>Actinomycetota</taxon>
        <taxon>Actinomycetes</taxon>
        <taxon>Micromonosporales</taxon>
        <taxon>Micromonosporaceae</taxon>
        <taxon>Micromonospora</taxon>
    </lineage>
</organism>
<dbReference type="Proteomes" id="UP000198797">
    <property type="component" value="Unassembled WGS sequence"/>
</dbReference>
<dbReference type="AlphaFoldDB" id="A0A1C4TX38"/>
<dbReference type="EMBL" id="FMCU01000001">
    <property type="protein sequence ID" value="SCE63964.1"/>
    <property type="molecule type" value="Genomic_DNA"/>
</dbReference>
<name>A0A1C4TX38_9ACTN</name>
<dbReference type="RefSeq" id="WP_091237227.1">
    <property type="nucleotide sequence ID" value="NZ_FMCU01000001.1"/>
</dbReference>
<sequence>MGFTTRGTGLLVAATALLGTGWRFGYPELTVLGAAGAVAVGQAVLGAARRPRLVVDRVADPDRVAVGEPARMTLTVRNTGRLRVTSLLAEDRCAGRPVPVPLLRLRPGRDTTLGYDVPTRRRGVLPVGPLRVTRRDPLGLCAATRAYGPATVIRVHPRVHPLVAVPTGAGRSLDGRVDGVPHGSITFDSLREYVVGDELRRVHWRTSARVGELMVRENVDTSLPRIVVLLDNRSTAHPDRVGGVAASFEAACEAAASLVVAAFRQDLPVVLVLVDPADDRATDPPLDRLAAVTLTGDDPGGVLGATLTGLRGDRPGDTLVFLTGPGGRDDVGRVGALRGAYPSVLVGVLGAAGPTPTAAGPVVLDAVDGATFAAAWDAVRRW</sequence>
<dbReference type="PANTHER" id="PTHR34351:SF1">
    <property type="entry name" value="SLR1927 PROTEIN"/>
    <property type="match status" value="1"/>
</dbReference>
<accession>A0A1C4TX38</accession>
<gene>
    <name evidence="2" type="ORF">GA0070216_10152</name>
</gene>
<protein>
    <submittedName>
        <fullName evidence="2">Uncharacterized conserved protein, DUF58 family, contains vWF domain</fullName>
    </submittedName>
</protein>
<dbReference type="STRING" id="121616.GA0070216_10152"/>
<evidence type="ECO:0000313" key="3">
    <source>
        <dbReference type="Proteomes" id="UP000198797"/>
    </source>
</evidence>